<dbReference type="AlphaFoldDB" id="A0A124G7Z6"/>
<gene>
    <name evidence="1" type="ORF">ADL12_37640</name>
</gene>
<dbReference type="Proteomes" id="UP000053923">
    <property type="component" value="Unassembled WGS sequence"/>
</dbReference>
<evidence type="ECO:0000313" key="1">
    <source>
        <dbReference type="EMBL" id="KUL24337.1"/>
    </source>
</evidence>
<evidence type="ECO:0000313" key="2">
    <source>
        <dbReference type="Proteomes" id="UP000053923"/>
    </source>
</evidence>
<name>A0A124G7Z6_9ACTN</name>
<keyword evidence="2" id="KW-1185">Reference proteome</keyword>
<sequence>MVSLFISSGAAVMAGGSFATAVATYRRGRPRVELQAMSGLPKEGLKVYPGMPAMAVRNQTHVQAVNRSSVAVQVESLKVEMVSWRNWKKRLRKLKSPGFREVDDLKLFAESSSAMPMKLEPYETGRWSFGRYFGREISSAPPGKGRMRVVAHLSDGTTACSNWLSFERMRADEAKLLSQFSIRDGLVGGPQDEQLTLFEE</sequence>
<organism evidence="1 2">
    <name type="scientific">Streptomyces regalis</name>
    <dbReference type="NCBI Taxonomy" id="68262"/>
    <lineage>
        <taxon>Bacteria</taxon>
        <taxon>Bacillati</taxon>
        <taxon>Actinomycetota</taxon>
        <taxon>Actinomycetes</taxon>
        <taxon>Kitasatosporales</taxon>
        <taxon>Streptomycetaceae</taxon>
        <taxon>Streptomyces</taxon>
    </lineage>
</organism>
<proteinExistence type="predicted"/>
<dbReference type="EMBL" id="LLZG01000377">
    <property type="protein sequence ID" value="KUL24337.1"/>
    <property type="molecule type" value="Genomic_DNA"/>
</dbReference>
<reference evidence="2" key="1">
    <citation type="submission" date="2015-10" db="EMBL/GenBank/DDBJ databases">
        <authorList>
            <person name="Ju K.-S."/>
            <person name="Doroghazi J.R."/>
            <person name="Metcalf W.W."/>
        </authorList>
    </citation>
    <scope>NUCLEOTIDE SEQUENCE [LARGE SCALE GENOMIC DNA]</scope>
    <source>
        <strain evidence="2">NRRL 3151</strain>
    </source>
</reference>
<protein>
    <submittedName>
        <fullName evidence="1">Uncharacterized protein</fullName>
    </submittedName>
</protein>
<comment type="caution">
    <text evidence="1">The sequence shown here is derived from an EMBL/GenBank/DDBJ whole genome shotgun (WGS) entry which is preliminary data.</text>
</comment>
<accession>A0A124G7Z6</accession>